<evidence type="ECO:0000256" key="1">
    <source>
        <dbReference type="ARBA" id="ARBA00008433"/>
    </source>
</evidence>
<protein>
    <submittedName>
        <fullName evidence="3">Nitrogen permease regulator 2</fullName>
    </submittedName>
</protein>
<reference evidence="3" key="1">
    <citation type="journal article" date="2020" name="Stud. Mycol.">
        <title>101 Dothideomycetes genomes: a test case for predicting lifestyles and emergence of pathogens.</title>
        <authorList>
            <person name="Haridas S."/>
            <person name="Albert R."/>
            <person name="Binder M."/>
            <person name="Bloem J."/>
            <person name="Labutti K."/>
            <person name="Salamov A."/>
            <person name="Andreopoulos B."/>
            <person name="Baker S."/>
            <person name="Barry K."/>
            <person name="Bills G."/>
            <person name="Bluhm B."/>
            <person name="Cannon C."/>
            <person name="Castanera R."/>
            <person name="Culley D."/>
            <person name="Daum C."/>
            <person name="Ezra D."/>
            <person name="Gonzalez J."/>
            <person name="Henrissat B."/>
            <person name="Kuo A."/>
            <person name="Liang C."/>
            <person name="Lipzen A."/>
            <person name="Lutzoni F."/>
            <person name="Magnuson J."/>
            <person name="Mondo S."/>
            <person name="Nolan M."/>
            <person name="Ohm R."/>
            <person name="Pangilinan J."/>
            <person name="Park H.-J."/>
            <person name="Ramirez L."/>
            <person name="Alfaro M."/>
            <person name="Sun H."/>
            <person name="Tritt A."/>
            <person name="Yoshinaga Y."/>
            <person name="Zwiers L.-H."/>
            <person name="Turgeon B."/>
            <person name="Goodwin S."/>
            <person name="Spatafora J."/>
            <person name="Crous P."/>
            <person name="Grigoriev I."/>
        </authorList>
    </citation>
    <scope>NUCLEOTIDE SEQUENCE</scope>
    <source>
        <strain evidence="3">CBS 473.64</strain>
    </source>
</reference>
<evidence type="ECO:0000256" key="2">
    <source>
        <dbReference type="SAM" id="MobiDB-lite"/>
    </source>
</evidence>
<dbReference type="InterPro" id="IPR009348">
    <property type="entry name" value="NPR2-like"/>
</dbReference>
<dbReference type="Proteomes" id="UP000799753">
    <property type="component" value="Unassembled WGS sequence"/>
</dbReference>
<proteinExistence type="inferred from homology"/>
<name>A0A6A6RQD1_9PLEO</name>
<dbReference type="GO" id="GO:0005774">
    <property type="term" value="C:vacuolar membrane"/>
    <property type="evidence" value="ECO:0007669"/>
    <property type="project" value="TreeGrafter"/>
</dbReference>
<dbReference type="PANTHER" id="PTHR12991:SF10">
    <property type="entry name" value="GATOR COMPLEX PROTEIN NPRL2"/>
    <property type="match status" value="1"/>
</dbReference>
<dbReference type="GO" id="GO:1990130">
    <property type="term" value="C:GATOR1 complex"/>
    <property type="evidence" value="ECO:0007669"/>
    <property type="project" value="TreeGrafter"/>
</dbReference>
<dbReference type="AlphaFoldDB" id="A0A6A6RQD1"/>
<organism evidence="3 4">
    <name type="scientific">Massarina eburnea CBS 473.64</name>
    <dbReference type="NCBI Taxonomy" id="1395130"/>
    <lineage>
        <taxon>Eukaryota</taxon>
        <taxon>Fungi</taxon>
        <taxon>Dikarya</taxon>
        <taxon>Ascomycota</taxon>
        <taxon>Pezizomycotina</taxon>
        <taxon>Dothideomycetes</taxon>
        <taxon>Pleosporomycetidae</taxon>
        <taxon>Pleosporales</taxon>
        <taxon>Massarineae</taxon>
        <taxon>Massarinaceae</taxon>
        <taxon>Massarina</taxon>
    </lineage>
</organism>
<keyword evidence="4" id="KW-1185">Reference proteome</keyword>
<dbReference type="GO" id="GO:0010508">
    <property type="term" value="P:positive regulation of autophagy"/>
    <property type="evidence" value="ECO:0007669"/>
    <property type="project" value="TreeGrafter"/>
</dbReference>
<accession>A0A6A6RQD1</accession>
<feature type="compositionally biased region" description="Low complexity" evidence="2">
    <location>
        <begin position="337"/>
        <end position="351"/>
    </location>
</feature>
<sequence length="546" mass="60106">MPHRAIKAIFFTRFHHEKGSRVLHQVPEGSITPSASSCALRNPLFTFSSVTSYLIPNQQFCDRLLTFCTNHYRVIGYPVCIREGKYSRNEYIFNLALVVEESLSDWVGYGEVVRKLGRLLRGLEEQGGFLSEEEVGMSVWDDEGSYFGDGWRFGMDGGHGSKVHALCENVLEDLNNYAECMIPIDDSNTINLKLFPTRPPPPPIHAHTVPLLTISLSKLSRPLSSDLTLTRILPYINGINSVSHIAQLADADLSLTRKAIQHLVYYGCLVLLDVFSFGVVYAPTAEIGGFIVDEAVGEECGRYVKTLGFGRGSVSTGVRDHDDRMSVSSAASQHSETFSSASGSGTHATATVDGHISDEDVPNIPHDTLIALYTSLRQGLTLRNWVLENLSLLSGIDVRRFITFGIIKGFLYRVHKYAIATSISLPPAPPTSLQSAVPSTAPSSTGYKESDQSTIRGHPHSQHIHHKPSFASTTVFGPGIGTEKRMDDVAKLDEVFEIEGRDKALPLIKFLDGMHCFDEICTELGMSEKVVEAKVRAMGEVQIFSK</sequence>
<dbReference type="GO" id="GO:1904262">
    <property type="term" value="P:negative regulation of TORC1 signaling"/>
    <property type="evidence" value="ECO:0007669"/>
    <property type="project" value="TreeGrafter"/>
</dbReference>
<feature type="region of interest" description="Disordered" evidence="2">
    <location>
        <begin position="335"/>
        <end position="359"/>
    </location>
</feature>
<dbReference type="PANTHER" id="PTHR12991">
    <property type="entry name" value="NITROGEN PERMEASE REGULATOR 2/TUMOR SUPPRESSOR CANDIDATE 4"/>
    <property type="match status" value="1"/>
</dbReference>
<feature type="compositionally biased region" description="Polar residues" evidence="2">
    <location>
        <begin position="431"/>
        <end position="455"/>
    </location>
</feature>
<dbReference type="GO" id="GO:0005096">
    <property type="term" value="F:GTPase activator activity"/>
    <property type="evidence" value="ECO:0007669"/>
    <property type="project" value="TreeGrafter"/>
</dbReference>
<feature type="region of interest" description="Disordered" evidence="2">
    <location>
        <begin position="429"/>
        <end position="465"/>
    </location>
</feature>
<evidence type="ECO:0000313" key="3">
    <source>
        <dbReference type="EMBL" id="KAF2637407.1"/>
    </source>
</evidence>
<dbReference type="Pfam" id="PF06218">
    <property type="entry name" value="NPR2"/>
    <property type="match status" value="1"/>
</dbReference>
<gene>
    <name evidence="3" type="ORF">P280DRAFT_433108</name>
</gene>
<comment type="similarity">
    <text evidence="1">Belongs to the NPR2 family.</text>
</comment>
<dbReference type="OrthoDB" id="338854at2759"/>
<evidence type="ECO:0000313" key="4">
    <source>
        <dbReference type="Proteomes" id="UP000799753"/>
    </source>
</evidence>
<dbReference type="EMBL" id="MU006793">
    <property type="protein sequence ID" value="KAF2637407.1"/>
    <property type="molecule type" value="Genomic_DNA"/>
</dbReference>